<proteinExistence type="predicted"/>
<name>A0ABS3Z058_9BACT</name>
<protein>
    <submittedName>
        <fullName evidence="6">Isoprenylcysteine carboxylmethyltransferase family protein</fullName>
    </submittedName>
</protein>
<reference evidence="6 7" key="1">
    <citation type="submission" date="2021-03" db="EMBL/GenBank/DDBJ databases">
        <title>Assistant Professor.</title>
        <authorList>
            <person name="Huq M.A."/>
        </authorList>
    </citation>
    <scope>NUCLEOTIDE SEQUENCE [LARGE SCALE GENOMIC DNA]</scope>
    <source>
        <strain evidence="6 7">MAH-29</strain>
    </source>
</reference>
<dbReference type="Proteomes" id="UP000677244">
    <property type="component" value="Unassembled WGS sequence"/>
</dbReference>
<evidence type="ECO:0000256" key="3">
    <source>
        <dbReference type="ARBA" id="ARBA00022989"/>
    </source>
</evidence>
<keyword evidence="4 5" id="KW-0472">Membrane</keyword>
<sequence length="196" mass="22967">MTFLVNHIILVALWALFGLFHSILAANWWKRLMQQLLVANYKYYSFSYSIFAAVTLVAVLMYQVFLHSHLLYQAPVWVKLFLCLPLLVGIFIMGALIKKYFFSLSGISVFYKMQPPPELVLSGLNRYVRHPLYFGTLLFLWSLFFIYPYVKNLLACVIITLYTVWGARLEEKKLVAQFGEKYTAYKKRVPMLLPRL</sequence>
<evidence type="ECO:0000256" key="5">
    <source>
        <dbReference type="SAM" id="Phobius"/>
    </source>
</evidence>
<evidence type="ECO:0000256" key="4">
    <source>
        <dbReference type="ARBA" id="ARBA00023136"/>
    </source>
</evidence>
<evidence type="ECO:0000256" key="2">
    <source>
        <dbReference type="ARBA" id="ARBA00022692"/>
    </source>
</evidence>
<feature type="transmembrane region" description="Helical" evidence="5">
    <location>
        <begin position="41"/>
        <end position="65"/>
    </location>
</feature>
<dbReference type="RefSeq" id="WP_209140805.1">
    <property type="nucleotide sequence ID" value="NZ_JAGHKO010000005.1"/>
</dbReference>
<comment type="subcellular location">
    <subcellularLocation>
        <location evidence="1">Endomembrane system</location>
        <topology evidence="1">Multi-pass membrane protein</topology>
    </subcellularLocation>
</comment>
<dbReference type="Pfam" id="PF04191">
    <property type="entry name" value="PEMT"/>
    <property type="match status" value="1"/>
</dbReference>
<keyword evidence="7" id="KW-1185">Reference proteome</keyword>
<evidence type="ECO:0000313" key="7">
    <source>
        <dbReference type="Proteomes" id="UP000677244"/>
    </source>
</evidence>
<dbReference type="InterPro" id="IPR007318">
    <property type="entry name" value="Phopholipid_MeTrfase"/>
</dbReference>
<dbReference type="EMBL" id="JAGHKO010000005">
    <property type="protein sequence ID" value="MBO9202751.1"/>
    <property type="molecule type" value="Genomic_DNA"/>
</dbReference>
<keyword evidence="3 5" id="KW-1133">Transmembrane helix</keyword>
<accession>A0ABS3Z058</accession>
<organism evidence="6 7">
    <name type="scientific">Niastella soli</name>
    <dbReference type="NCBI Taxonomy" id="2821487"/>
    <lineage>
        <taxon>Bacteria</taxon>
        <taxon>Pseudomonadati</taxon>
        <taxon>Bacteroidota</taxon>
        <taxon>Chitinophagia</taxon>
        <taxon>Chitinophagales</taxon>
        <taxon>Chitinophagaceae</taxon>
        <taxon>Niastella</taxon>
    </lineage>
</organism>
<dbReference type="Gene3D" id="1.20.120.1630">
    <property type="match status" value="1"/>
</dbReference>
<feature type="transmembrane region" description="Helical" evidence="5">
    <location>
        <begin position="77"/>
        <end position="97"/>
    </location>
</feature>
<evidence type="ECO:0000256" key="1">
    <source>
        <dbReference type="ARBA" id="ARBA00004127"/>
    </source>
</evidence>
<feature type="transmembrane region" description="Helical" evidence="5">
    <location>
        <begin position="6"/>
        <end position="29"/>
    </location>
</feature>
<keyword evidence="2 5" id="KW-0812">Transmembrane</keyword>
<evidence type="ECO:0000313" key="6">
    <source>
        <dbReference type="EMBL" id="MBO9202751.1"/>
    </source>
</evidence>
<comment type="caution">
    <text evidence="6">The sequence shown here is derived from an EMBL/GenBank/DDBJ whole genome shotgun (WGS) entry which is preliminary data.</text>
</comment>
<gene>
    <name evidence="6" type="ORF">J7I42_20850</name>
</gene>